<accession>A0A644YS25</accession>
<comment type="caution">
    <text evidence="1">The sequence shown here is derived from an EMBL/GenBank/DDBJ whole genome shotgun (WGS) entry which is preliminary data.</text>
</comment>
<reference evidence="1" key="1">
    <citation type="submission" date="2019-08" db="EMBL/GenBank/DDBJ databases">
        <authorList>
            <person name="Kucharzyk K."/>
            <person name="Murdoch R.W."/>
            <person name="Higgins S."/>
            <person name="Loffler F."/>
        </authorList>
    </citation>
    <scope>NUCLEOTIDE SEQUENCE</scope>
</reference>
<gene>
    <name evidence="1" type="ORF">SDC9_77328</name>
</gene>
<proteinExistence type="predicted"/>
<dbReference type="Pfam" id="PF16161">
    <property type="entry name" value="DUF4867"/>
    <property type="match status" value="1"/>
</dbReference>
<protein>
    <recommendedName>
        <fullName evidence="2">DUF4867 domain-containing protein</fullName>
    </recommendedName>
</protein>
<sequence length="219" mass="23708">MSILAALCRSNPDLTILSLGETPSHSLYRKIEVDAGVFLEAAASILPEETNSYIPRDERLTQSLEAKRIERTVFGELPIQAGWNHGGNTRMNGMEWHKSSEVIVACSDLVLLLGSHADIENDCYDSARALGLYLQKGEAVELFPFTLHLAPLPVFGGRFIAAILLPNGTNLPLSGGIDGTLRAVNKWLLVHPDNARGIALGGKVGIHGENILLHGLEEL</sequence>
<name>A0A644YS25_9ZZZZ</name>
<evidence type="ECO:0008006" key="2">
    <source>
        <dbReference type="Google" id="ProtNLM"/>
    </source>
</evidence>
<organism evidence="1">
    <name type="scientific">bioreactor metagenome</name>
    <dbReference type="NCBI Taxonomy" id="1076179"/>
    <lineage>
        <taxon>unclassified sequences</taxon>
        <taxon>metagenomes</taxon>
        <taxon>ecological metagenomes</taxon>
    </lineage>
</organism>
<dbReference type="InterPro" id="IPR032358">
    <property type="entry name" value="DUF4867"/>
</dbReference>
<dbReference type="AlphaFoldDB" id="A0A644YS25"/>
<dbReference type="EMBL" id="VSSQ01005886">
    <property type="protein sequence ID" value="MPM30778.1"/>
    <property type="molecule type" value="Genomic_DNA"/>
</dbReference>
<evidence type="ECO:0000313" key="1">
    <source>
        <dbReference type="EMBL" id="MPM30778.1"/>
    </source>
</evidence>